<dbReference type="InterPro" id="IPR016197">
    <property type="entry name" value="Chromo-like_dom_sf"/>
</dbReference>
<protein>
    <recommendedName>
        <fullName evidence="2">Chromo domain-containing protein</fullName>
    </recommendedName>
</protein>
<dbReference type="STRING" id="761204.W2Q419"/>
<dbReference type="Proteomes" id="UP000018817">
    <property type="component" value="Unassembled WGS sequence"/>
</dbReference>
<dbReference type="InterPro" id="IPR056924">
    <property type="entry name" value="SH3_Tf2-1"/>
</dbReference>
<dbReference type="AlphaFoldDB" id="W2Q419"/>
<evidence type="ECO:0000313" key="3">
    <source>
        <dbReference type="EMBL" id="ETN07621.1"/>
    </source>
</evidence>
<reference evidence="3 4" key="2">
    <citation type="submission" date="2013-11" db="EMBL/GenBank/DDBJ databases">
        <title>The Genome Sequence of Phytophthora parasitica INRA-310.</title>
        <authorList>
            <consortium name="The Broad Institute Genomics Platform"/>
            <person name="Russ C."/>
            <person name="Tyler B."/>
            <person name="Panabieres F."/>
            <person name="Shan W."/>
            <person name="Tripathy S."/>
            <person name="Grunwald N."/>
            <person name="Machado M."/>
            <person name="Johnson C.S."/>
            <person name="Arredondo F."/>
            <person name="Hong C."/>
            <person name="Coffey M."/>
            <person name="Young S.K."/>
            <person name="Zeng Q."/>
            <person name="Gargeya S."/>
            <person name="Fitzgerald M."/>
            <person name="Abouelleil A."/>
            <person name="Alvarado L."/>
            <person name="Chapman S.B."/>
            <person name="Gainer-Dewar J."/>
            <person name="Goldberg J."/>
            <person name="Griggs A."/>
            <person name="Gujja S."/>
            <person name="Hansen M."/>
            <person name="Howarth C."/>
            <person name="Imamovic A."/>
            <person name="Ireland A."/>
            <person name="Larimer J."/>
            <person name="McCowan C."/>
            <person name="Murphy C."/>
            <person name="Pearson M."/>
            <person name="Poon T.W."/>
            <person name="Priest M."/>
            <person name="Roberts A."/>
            <person name="Saif S."/>
            <person name="Shea T."/>
            <person name="Sykes S."/>
            <person name="Wortman J."/>
            <person name="Nusbaum C."/>
            <person name="Birren B."/>
        </authorList>
    </citation>
    <scope>NUCLEOTIDE SEQUENCE [LARGE SCALE GENOMIC DNA]</scope>
    <source>
        <strain evidence="3 4">INRA-310</strain>
    </source>
</reference>
<dbReference type="Gene3D" id="2.40.50.40">
    <property type="match status" value="1"/>
</dbReference>
<dbReference type="RefSeq" id="XP_008906906.1">
    <property type="nucleotide sequence ID" value="XM_008908658.1"/>
</dbReference>
<feature type="region of interest" description="Disordered" evidence="1">
    <location>
        <begin position="314"/>
        <end position="382"/>
    </location>
</feature>
<feature type="compositionally biased region" description="Low complexity" evidence="1">
    <location>
        <begin position="60"/>
        <end position="86"/>
    </location>
</feature>
<feature type="compositionally biased region" description="Low complexity" evidence="1">
    <location>
        <begin position="339"/>
        <end position="362"/>
    </location>
</feature>
<accession>W2Q419</accession>
<gene>
    <name evidence="3" type="ORF">PPTG_23142</name>
</gene>
<dbReference type="VEuPathDB" id="FungiDB:PPTG_23142"/>
<proteinExistence type="predicted"/>
<dbReference type="SUPFAM" id="SSF54160">
    <property type="entry name" value="Chromo domain-like"/>
    <property type="match status" value="1"/>
</dbReference>
<organism evidence="3 4">
    <name type="scientific">Phytophthora nicotianae (strain INRA-310)</name>
    <name type="common">Phytophthora parasitica</name>
    <dbReference type="NCBI Taxonomy" id="761204"/>
    <lineage>
        <taxon>Eukaryota</taxon>
        <taxon>Sar</taxon>
        <taxon>Stramenopiles</taxon>
        <taxon>Oomycota</taxon>
        <taxon>Peronosporomycetes</taxon>
        <taxon>Peronosporales</taxon>
        <taxon>Peronosporaceae</taxon>
        <taxon>Phytophthora</taxon>
    </lineage>
</organism>
<dbReference type="InterPro" id="IPR000953">
    <property type="entry name" value="Chromo/chromo_shadow_dom"/>
</dbReference>
<sequence>MLPDRSKPFHVVCDASDFAIGCALINNAVHASTGLTPFFINFDRHPRIPALLGLEHSSAVSPAPATDDAATTASSDRATSSRAAVTPAYVDSREDAHDTAAPLLHAVTTRHGAKTATQGVRTHAATRAALSADDAAQGQTPRSSAATRTTPPDIAAWTSRTLIVPRQRRAVEYQDVPGAARAAAPLPANFDPLPVSQPRDAVAVNDFLTQRDSIVRFVRDTIAAAVDRQKEFADRRGRTNREMFVVGDRVLLSTAGIQPTAVTNLGTSKLAPRFIGPFKVTKVLGDAYTLQVPTAIRLHPTFYVGRLRRYHPADIPSGAVPSQRPNPDHVHDAPARALPTADAVPPDRVPAAPTAPSPGGVDAPPPPSARADRFLSDGPPPLVDSAGHVRHIVEAILEHDDRRAALRRTQPGRGARTRGDRVLPHRQYLVRWLGPMEDSWEPREVLLQDVPDCVAAYEASLPGGAAARRA</sequence>
<dbReference type="GeneID" id="20191741"/>
<dbReference type="CDD" id="cd00024">
    <property type="entry name" value="CD_CSD"/>
    <property type="match status" value="1"/>
</dbReference>
<evidence type="ECO:0000313" key="4">
    <source>
        <dbReference type="Proteomes" id="UP000018817"/>
    </source>
</evidence>
<dbReference type="PROSITE" id="PS50013">
    <property type="entry name" value="CHROMO_2"/>
    <property type="match status" value="1"/>
</dbReference>
<reference evidence="4" key="1">
    <citation type="submission" date="2011-12" db="EMBL/GenBank/DDBJ databases">
        <authorList>
            <consortium name="The Broad Institute Genome Sequencing Platform"/>
            <person name="Russ C."/>
            <person name="Tyler B."/>
            <person name="Panabieres F."/>
            <person name="Shan W."/>
            <person name="Tripathy S."/>
            <person name="Grunwald N."/>
            <person name="Machado M."/>
            <person name="Young S.K."/>
            <person name="Zeng Q."/>
            <person name="Gargeya S."/>
            <person name="Fitzgerald M."/>
            <person name="Haas B."/>
            <person name="Abouelleil A."/>
            <person name="Alvarado L."/>
            <person name="Arachchi H.M."/>
            <person name="Berlin A."/>
            <person name="Chapman S.B."/>
            <person name="Gearin G."/>
            <person name="Goldberg J."/>
            <person name="Griggs A."/>
            <person name="Gujja S."/>
            <person name="Hansen M."/>
            <person name="Heiman D."/>
            <person name="Howarth C."/>
            <person name="Larimer J."/>
            <person name="Lui A."/>
            <person name="MacDonald P.J.P."/>
            <person name="McCowen C."/>
            <person name="Montmayeur A."/>
            <person name="Murphy C."/>
            <person name="Neiman D."/>
            <person name="Pearson M."/>
            <person name="Priest M."/>
            <person name="Roberts A."/>
            <person name="Saif S."/>
            <person name="Shea T."/>
            <person name="Sisk P."/>
            <person name="Stolte C."/>
            <person name="Sykes S."/>
            <person name="Wortman J."/>
            <person name="Nusbaum C."/>
            <person name="Birren B."/>
        </authorList>
    </citation>
    <scope>NUCLEOTIDE SEQUENCE [LARGE SCALE GENOMIC DNA]</scope>
    <source>
        <strain evidence="4">INRA-310</strain>
    </source>
</reference>
<evidence type="ECO:0000256" key="1">
    <source>
        <dbReference type="SAM" id="MobiDB-lite"/>
    </source>
</evidence>
<feature type="compositionally biased region" description="Polar residues" evidence="1">
    <location>
        <begin position="137"/>
        <end position="150"/>
    </location>
</feature>
<name>W2Q419_PHYN3</name>
<dbReference type="Pfam" id="PF24626">
    <property type="entry name" value="SH3_Tf2-1"/>
    <property type="match status" value="1"/>
</dbReference>
<feature type="region of interest" description="Disordered" evidence="1">
    <location>
        <begin position="60"/>
        <end position="94"/>
    </location>
</feature>
<dbReference type="EMBL" id="KI669591">
    <property type="protein sequence ID" value="ETN07621.1"/>
    <property type="molecule type" value="Genomic_DNA"/>
</dbReference>
<evidence type="ECO:0000259" key="2">
    <source>
        <dbReference type="PROSITE" id="PS50013"/>
    </source>
</evidence>
<feature type="region of interest" description="Disordered" evidence="1">
    <location>
        <begin position="129"/>
        <end position="152"/>
    </location>
</feature>
<feature type="domain" description="Chromo" evidence="2">
    <location>
        <begin position="391"/>
        <end position="458"/>
    </location>
</feature>